<gene>
    <name evidence="10" type="ORF">HA46_02465</name>
</gene>
<feature type="domain" description="Nudix hydrolase" evidence="9">
    <location>
        <begin position="44"/>
        <end position="171"/>
    </location>
</feature>
<evidence type="ECO:0000256" key="1">
    <source>
        <dbReference type="ARBA" id="ARBA00000847"/>
    </source>
</evidence>
<evidence type="ECO:0000256" key="4">
    <source>
        <dbReference type="ARBA" id="ARBA00011738"/>
    </source>
</evidence>
<dbReference type="InterPro" id="IPR000086">
    <property type="entry name" value="NUDIX_hydrolase_dom"/>
</dbReference>
<evidence type="ECO:0000259" key="9">
    <source>
        <dbReference type="PROSITE" id="PS51462"/>
    </source>
</evidence>
<dbReference type="SUPFAM" id="SSF55811">
    <property type="entry name" value="Nudix"/>
    <property type="match status" value="1"/>
</dbReference>
<evidence type="ECO:0000313" key="11">
    <source>
        <dbReference type="Proteomes" id="UP000193785"/>
    </source>
</evidence>
<comment type="subunit">
    <text evidence="4">Homodimer.</text>
</comment>
<dbReference type="PANTHER" id="PTHR11839:SF18">
    <property type="entry name" value="NUDIX HYDROLASE DOMAIN-CONTAINING PROTEIN"/>
    <property type="match status" value="1"/>
</dbReference>
<comment type="caution">
    <text evidence="10">The sequence shown here is derived from an EMBL/GenBank/DDBJ whole genome shotgun (WGS) entry which is preliminary data.</text>
</comment>
<name>A0ABX3UYB3_9GAMM</name>
<comment type="catalytic activity">
    <reaction evidence="1">
        <text>GDP-alpha-D-mannose + H2O = alpha-D-mannose 1-phosphate + GMP + 2 H(+)</text>
        <dbReference type="Rhea" id="RHEA:27978"/>
        <dbReference type="ChEBI" id="CHEBI:15377"/>
        <dbReference type="ChEBI" id="CHEBI:15378"/>
        <dbReference type="ChEBI" id="CHEBI:57527"/>
        <dbReference type="ChEBI" id="CHEBI:58115"/>
        <dbReference type="ChEBI" id="CHEBI:58409"/>
    </reaction>
</comment>
<comment type="similarity">
    <text evidence="3">Belongs to the Nudix hydrolase family. NudK subfamily.</text>
</comment>
<comment type="cofactor">
    <cofactor evidence="2">
        <name>Mg(2+)</name>
        <dbReference type="ChEBI" id="CHEBI:18420"/>
    </cofactor>
</comment>
<dbReference type="Pfam" id="PF00293">
    <property type="entry name" value="NUDIX"/>
    <property type="match status" value="1"/>
</dbReference>
<proteinExistence type="inferred from homology"/>
<keyword evidence="6" id="KW-0378">Hydrolase</keyword>
<dbReference type="PROSITE" id="PS51462">
    <property type="entry name" value="NUDIX"/>
    <property type="match status" value="1"/>
</dbReference>
<accession>A0ABX3UYB3</accession>
<evidence type="ECO:0000256" key="2">
    <source>
        <dbReference type="ARBA" id="ARBA00001946"/>
    </source>
</evidence>
<dbReference type="Gene3D" id="3.90.79.10">
    <property type="entry name" value="Nucleoside Triphosphate Pyrophosphohydrolase"/>
    <property type="match status" value="1"/>
</dbReference>
<evidence type="ECO:0000256" key="3">
    <source>
        <dbReference type="ARBA" id="ARBA00007275"/>
    </source>
</evidence>
<evidence type="ECO:0000256" key="7">
    <source>
        <dbReference type="ARBA" id="ARBA00032162"/>
    </source>
</evidence>
<evidence type="ECO:0000256" key="6">
    <source>
        <dbReference type="ARBA" id="ARBA00022801"/>
    </source>
</evidence>
<dbReference type="InterPro" id="IPR015797">
    <property type="entry name" value="NUDIX_hydrolase-like_dom_sf"/>
</dbReference>
<dbReference type="InterPro" id="IPR020084">
    <property type="entry name" value="NUDIX_hydrolase_CS"/>
</dbReference>
<protein>
    <recommendedName>
        <fullName evidence="5">GDP-mannose pyrophosphatase</fullName>
    </recommendedName>
    <alternativeName>
        <fullName evidence="7">GDP-mannose hydrolase</fullName>
    </alternativeName>
    <alternativeName>
        <fullName evidence="8">GDPMK</fullName>
    </alternativeName>
</protein>
<sequence length="181" mass="20524">MKKQLTESDIHEVQTLLQNPWFSVRKARIALSEGEPRDFYAVHHARPAVGIVAMQEEKILLIRQYRYLIDRVVWAIPSGGVDADEPPACAARRELREESGYYAGSVRELIRYNPSYGSSDQLFITFVATDLEFVGLDEDQDEVMTTGWFTRTEIRQLIADGEIPDGLSLVPLLMLLGEPAR</sequence>
<evidence type="ECO:0000256" key="5">
    <source>
        <dbReference type="ARBA" id="ARBA00016377"/>
    </source>
</evidence>
<dbReference type="PROSITE" id="PS00893">
    <property type="entry name" value="NUDIX_BOX"/>
    <property type="match status" value="1"/>
</dbReference>
<reference evidence="10 11" key="1">
    <citation type="journal article" date="2017" name="Antonie Van Leeuwenhoek">
        <title>Phylogenomic resolution of the bacterial genus Pantoea and its relationship with Erwinia and Tatumella.</title>
        <authorList>
            <person name="Palmer M."/>
            <person name="Steenkamp E.T."/>
            <person name="Coetzee M.P."/>
            <person name="Chan W.Y."/>
            <person name="van Zyl E."/>
            <person name="De Maayer P."/>
            <person name="Coutinho T.A."/>
            <person name="Blom J."/>
            <person name="Smits T.H."/>
            <person name="Duffy B."/>
            <person name="Venter S.N."/>
        </authorList>
    </citation>
    <scope>NUCLEOTIDE SEQUENCE [LARGE SCALE GENOMIC DNA]</scope>
    <source>
        <strain evidence="10 11">LMG 5345</strain>
    </source>
</reference>
<evidence type="ECO:0000313" key="10">
    <source>
        <dbReference type="EMBL" id="ORN03023.1"/>
    </source>
</evidence>
<dbReference type="EMBL" id="MLJJ01000003">
    <property type="protein sequence ID" value="ORN03023.1"/>
    <property type="molecule type" value="Genomic_DNA"/>
</dbReference>
<dbReference type="Proteomes" id="UP000193785">
    <property type="component" value="Unassembled WGS sequence"/>
</dbReference>
<dbReference type="RefSeq" id="WP_084882084.1">
    <property type="nucleotide sequence ID" value="NZ_MLJJ01000003.1"/>
</dbReference>
<evidence type="ECO:0000256" key="8">
    <source>
        <dbReference type="ARBA" id="ARBA00032272"/>
    </source>
</evidence>
<organism evidence="10 11">
    <name type="scientific">Pantoea septica</name>
    <dbReference type="NCBI Taxonomy" id="472695"/>
    <lineage>
        <taxon>Bacteria</taxon>
        <taxon>Pseudomonadati</taxon>
        <taxon>Pseudomonadota</taxon>
        <taxon>Gammaproteobacteria</taxon>
        <taxon>Enterobacterales</taxon>
        <taxon>Erwiniaceae</taxon>
        <taxon>Pantoea</taxon>
    </lineage>
</organism>
<keyword evidence="11" id="KW-1185">Reference proteome</keyword>
<dbReference type="PANTHER" id="PTHR11839">
    <property type="entry name" value="UDP/ADP-SUGAR PYROPHOSPHATASE"/>
    <property type="match status" value="1"/>
</dbReference>